<dbReference type="HOGENOM" id="CLU_3246385_0_0_9"/>
<dbReference type="AlphaFoldDB" id="G9YK87"/>
<keyword evidence="2" id="KW-1185">Reference proteome</keyword>
<accession>G9YK87</accession>
<evidence type="ECO:0000313" key="1">
    <source>
        <dbReference type="EMBL" id="EHM37558.1"/>
    </source>
</evidence>
<dbReference type="EMBL" id="AGCJ01000094">
    <property type="protein sequence ID" value="EHM37558.1"/>
    <property type="molecule type" value="Genomic_DNA"/>
</dbReference>
<sequence>MPSFMYTILFLDVIKIKIYHKNKYRVNSAEECYYDSCTRKRR</sequence>
<proteinExistence type="predicted"/>
<name>G9YK87_9FIRM</name>
<organism evidence="1 2">
    <name type="scientific">Anaeroglobus geminatus F0357</name>
    <dbReference type="NCBI Taxonomy" id="861450"/>
    <lineage>
        <taxon>Bacteria</taxon>
        <taxon>Bacillati</taxon>
        <taxon>Bacillota</taxon>
        <taxon>Negativicutes</taxon>
        <taxon>Veillonellales</taxon>
        <taxon>Veillonellaceae</taxon>
        <taxon>Anaeroglobus</taxon>
    </lineage>
</organism>
<protein>
    <submittedName>
        <fullName evidence="1">Uncharacterized protein</fullName>
    </submittedName>
</protein>
<comment type="caution">
    <text evidence="1">The sequence shown here is derived from an EMBL/GenBank/DDBJ whole genome shotgun (WGS) entry which is preliminary data.</text>
</comment>
<gene>
    <name evidence="1" type="ORF">HMPREF0080_02097</name>
</gene>
<dbReference type="Proteomes" id="UP000005481">
    <property type="component" value="Unassembled WGS sequence"/>
</dbReference>
<evidence type="ECO:0000313" key="2">
    <source>
        <dbReference type="Proteomes" id="UP000005481"/>
    </source>
</evidence>
<reference evidence="1 2" key="1">
    <citation type="submission" date="2011-08" db="EMBL/GenBank/DDBJ databases">
        <authorList>
            <person name="Weinstock G."/>
            <person name="Sodergren E."/>
            <person name="Clifton S."/>
            <person name="Fulton L."/>
            <person name="Fulton B."/>
            <person name="Courtney L."/>
            <person name="Fronick C."/>
            <person name="Harrison M."/>
            <person name="Strong C."/>
            <person name="Farmer C."/>
            <person name="Delahaunty K."/>
            <person name="Markovic C."/>
            <person name="Hall O."/>
            <person name="Minx P."/>
            <person name="Tomlinson C."/>
            <person name="Mitreva M."/>
            <person name="Hou S."/>
            <person name="Chen J."/>
            <person name="Wollam A."/>
            <person name="Pepin K.H."/>
            <person name="Johnson M."/>
            <person name="Bhonagiri V."/>
            <person name="Zhang X."/>
            <person name="Suruliraj S."/>
            <person name="Warren W."/>
            <person name="Chinwalla A."/>
            <person name="Mardis E.R."/>
            <person name="Wilson R.K."/>
        </authorList>
    </citation>
    <scope>NUCLEOTIDE SEQUENCE [LARGE SCALE GENOMIC DNA]</scope>
    <source>
        <strain evidence="1 2">F0357</strain>
    </source>
</reference>